<evidence type="ECO:0000256" key="8">
    <source>
        <dbReference type="HAMAP-Rule" id="MF_01543"/>
    </source>
</evidence>
<dbReference type="Gene3D" id="3.30.1510.10">
    <property type="entry name" value="Domain 2, N(10)-formyltetrahydrofolate synthetase"/>
    <property type="match status" value="1"/>
</dbReference>
<keyword evidence="5 8" id="KW-0067">ATP-binding</keyword>
<dbReference type="HAMAP" id="MF_01543">
    <property type="entry name" value="FTHFS"/>
    <property type="match status" value="1"/>
</dbReference>
<evidence type="ECO:0000313" key="10">
    <source>
        <dbReference type="Proteomes" id="UP000587760"/>
    </source>
</evidence>
<dbReference type="FunFam" id="3.30.1510.10:FF:000001">
    <property type="entry name" value="Formate--tetrahydrofolate ligase"/>
    <property type="match status" value="1"/>
</dbReference>
<evidence type="ECO:0000256" key="4">
    <source>
        <dbReference type="ARBA" id="ARBA00022741"/>
    </source>
</evidence>
<dbReference type="EMBL" id="JACHGJ010000007">
    <property type="protein sequence ID" value="MBB6481648.1"/>
    <property type="molecule type" value="Genomic_DNA"/>
</dbReference>
<keyword evidence="9" id="KW-0560">Oxidoreductase</keyword>
<comment type="caution">
    <text evidence="9">The sequence shown here is derived from an EMBL/GenBank/DDBJ whole genome shotgun (WGS) entry which is preliminary data.</text>
</comment>
<dbReference type="GO" id="GO:0035999">
    <property type="term" value="P:tetrahydrofolate interconversion"/>
    <property type="evidence" value="ECO:0007669"/>
    <property type="project" value="UniProtKB-UniRule"/>
</dbReference>
<evidence type="ECO:0000256" key="7">
    <source>
        <dbReference type="ARBA" id="ARBA00061363"/>
    </source>
</evidence>
<evidence type="ECO:0000256" key="5">
    <source>
        <dbReference type="ARBA" id="ARBA00022840"/>
    </source>
</evidence>
<dbReference type="GO" id="GO:0016491">
    <property type="term" value="F:oxidoreductase activity"/>
    <property type="evidence" value="ECO:0007669"/>
    <property type="project" value="UniProtKB-KW"/>
</dbReference>
<keyword evidence="3 8" id="KW-0436">Ligase</keyword>
<dbReference type="Pfam" id="PF01268">
    <property type="entry name" value="FTHFS"/>
    <property type="match status" value="1"/>
</dbReference>
<dbReference type="GO" id="GO:0005524">
    <property type="term" value="F:ATP binding"/>
    <property type="evidence" value="ECO:0007669"/>
    <property type="project" value="UniProtKB-UniRule"/>
</dbReference>
<dbReference type="NCBIfam" id="NF010030">
    <property type="entry name" value="PRK13505.1"/>
    <property type="match status" value="1"/>
</dbReference>
<protein>
    <recommendedName>
        <fullName evidence="8">Formate--tetrahydrofolate ligase</fullName>
        <ecNumber evidence="8">6.3.4.3</ecNumber>
    </recommendedName>
    <alternativeName>
        <fullName evidence="8">Formyltetrahydrofolate synthetase</fullName>
        <shortName evidence="8">FHS</shortName>
        <shortName evidence="8">FTHFS</shortName>
    </alternativeName>
</protein>
<dbReference type="Proteomes" id="UP000587760">
    <property type="component" value="Unassembled WGS sequence"/>
</dbReference>
<gene>
    <name evidence="8" type="primary">fhs</name>
    <name evidence="9" type="ORF">HNR50_003328</name>
</gene>
<dbReference type="PROSITE" id="PS00722">
    <property type="entry name" value="FTHFS_2"/>
    <property type="match status" value="1"/>
</dbReference>
<dbReference type="PROSITE" id="PS00721">
    <property type="entry name" value="FTHFS_1"/>
    <property type="match status" value="1"/>
</dbReference>
<feature type="binding site" evidence="8">
    <location>
        <begin position="73"/>
        <end position="80"/>
    </location>
    <ligand>
        <name>ATP</name>
        <dbReference type="ChEBI" id="CHEBI:30616"/>
    </ligand>
</feature>
<keyword evidence="4 8" id="KW-0547">Nucleotide-binding</keyword>
<keyword evidence="9" id="KW-0378">Hydrolase</keyword>
<name>A0A841RGK2_9SPIO</name>
<dbReference type="Gene3D" id="3.40.50.300">
    <property type="entry name" value="P-loop containing nucleotide triphosphate hydrolases"/>
    <property type="match status" value="1"/>
</dbReference>
<dbReference type="EC" id="6.3.4.3" evidence="8"/>
<evidence type="ECO:0000256" key="3">
    <source>
        <dbReference type="ARBA" id="ARBA00022598"/>
    </source>
</evidence>
<dbReference type="FunFam" id="3.40.50.300:FF:001522">
    <property type="entry name" value="Probable MIS1-C1-tetrahydrofolate synthase, mitochondrial"/>
    <property type="match status" value="1"/>
</dbReference>
<reference evidence="9 10" key="1">
    <citation type="submission" date="2020-08" db="EMBL/GenBank/DDBJ databases">
        <title>Genomic Encyclopedia of Type Strains, Phase IV (KMG-IV): sequencing the most valuable type-strain genomes for metagenomic binning, comparative biology and taxonomic classification.</title>
        <authorList>
            <person name="Goeker M."/>
        </authorList>
    </citation>
    <scope>NUCLEOTIDE SEQUENCE [LARGE SCALE GENOMIC DNA]</scope>
    <source>
        <strain evidence="9 10">DSM 2461</strain>
    </source>
</reference>
<evidence type="ECO:0000256" key="6">
    <source>
        <dbReference type="ARBA" id="ARBA00049033"/>
    </source>
</evidence>
<keyword evidence="2 8" id="KW-0554">One-carbon metabolism</keyword>
<dbReference type="FunFam" id="3.10.410.10:FF:000001">
    <property type="entry name" value="Putative formate--tetrahydrofolate ligase"/>
    <property type="match status" value="1"/>
</dbReference>
<dbReference type="InterPro" id="IPR027417">
    <property type="entry name" value="P-loop_NTPase"/>
</dbReference>
<evidence type="ECO:0000313" key="9">
    <source>
        <dbReference type="EMBL" id="MBB6481648.1"/>
    </source>
</evidence>
<proteinExistence type="inferred from homology"/>
<evidence type="ECO:0000256" key="2">
    <source>
        <dbReference type="ARBA" id="ARBA00022563"/>
    </source>
</evidence>
<dbReference type="AlphaFoldDB" id="A0A841RGK2"/>
<dbReference type="NCBIfam" id="NF010031">
    <property type="entry name" value="PRK13506.1"/>
    <property type="match status" value="1"/>
</dbReference>
<dbReference type="RefSeq" id="WP_184747885.1">
    <property type="nucleotide sequence ID" value="NZ_JACHGJ010000007.1"/>
</dbReference>
<dbReference type="CDD" id="cd00477">
    <property type="entry name" value="FTHFS"/>
    <property type="match status" value="1"/>
</dbReference>
<dbReference type="InterPro" id="IPR000559">
    <property type="entry name" value="Formate_THF_ligase"/>
</dbReference>
<accession>A0A841RGK2</accession>
<comment type="pathway">
    <text evidence="1 8">One-carbon metabolism; tetrahydrofolate interconversion.</text>
</comment>
<comment type="similarity">
    <text evidence="7 8">Belongs to the formate--tetrahydrofolate ligase family.</text>
</comment>
<evidence type="ECO:0000256" key="1">
    <source>
        <dbReference type="ARBA" id="ARBA00004777"/>
    </source>
</evidence>
<organism evidence="9 10">
    <name type="scientific">Spirochaeta isovalerica</name>
    <dbReference type="NCBI Taxonomy" id="150"/>
    <lineage>
        <taxon>Bacteria</taxon>
        <taxon>Pseudomonadati</taxon>
        <taxon>Spirochaetota</taxon>
        <taxon>Spirochaetia</taxon>
        <taxon>Spirochaetales</taxon>
        <taxon>Spirochaetaceae</taxon>
        <taxon>Spirochaeta</taxon>
    </lineage>
</organism>
<dbReference type="InterPro" id="IPR020628">
    <property type="entry name" value="Formate_THF_ligase_CS"/>
</dbReference>
<dbReference type="UniPathway" id="UPA00193"/>
<dbReference type="GO" id="GO:0004329">
    <property type="term" value="F:formate-tetrahydrofolate ligase activity"/>
    <property type="evidence" value="ECO:0007669"/>
    <property type="project" value="UniProtKB-UniRule"/>
</dbReference>
<dbReference type="Gene3D" id="3.10.410.10">
    <property type="entry name" value="Formyltetrahydrofolate synthetase, domain 3"/>
    <property type="match status" value="1"/>
</dbReference>
<dbReference type="SUPFAM" id="SSF52540">
    <property type="entry name" value="P-loop containing nucleoside triphosphate hydrolases"/>
    <property type="match status" value="1"/>
</dbReference>
<dbReference type="GO" id="GO:0016787">
    <property type="term" value="F:hydrolase activity"/>
    <property type="evidence" value="ECO:0007669"/>
    <property type="project" value="UniProtKB-KW"/>
</dbReference>
<keyword evidence="10" id="KW-1185">Reference proteome</keyword>
<comment type="catalytic activity">
    <reaction evidence="6 8">
        <text>(6S)-5,6,7,8-tetrahydrofolate + formate + ATP = (6R)-10-formyltetrahydrofolate + ADP + phosphate</text>
        <dbReference type="Rhea" id="RHEA:20221"/>
        <dbReference type="ChEBI" id="CHEBI:15740"/>
        <dbReference type="ChEBI" id="CHEBI:30616"/>
        <dbReference type="ChEBI" id="CHEBI:43474"/>
        <dbReference type="ChEBI" id="CHEBI:57453"/>
        <dbReference type="ChEBI" id="CHEBI:195366"/>
        <dbReference type="ChEBI" id="CHEBI:456216"/>
        <dbReference type="EC" id="6.3.4.3"/>
    </reaction>
</comment>
<sequence>MSVKKIKPVPSDLEIAQAAEVQPILEIAESIGIAKDDIILYGPYKGKVKLDAIKHAPAGKKAKYIDVTAITPTPLGEGKSTTTVGLTEGLGYLGKKAACAIRQPSMGPTFGIKGGAAGGGYSQVVPMEDFNLHLTGDLHAITAAHNLTAAAIDARIYHESRWSDSFLEKQGLTRLNIDPDNVSWRRVVDINDRSLRNIIIGMGEKADGVLRETGFDITVASEIMAILALASDLKDMRERIGRMIVAYNKKGEPITAEDIGTAGAMTVLMKDAIMPNLMQTLEGQPAFVHAGPFANIAHGNSSIIADKVASGYVDYLVTESGFGADIGMEKFFNIKCRNSGMIPDAVVLVATVRALKMHGGGPKVTPGRDLDPVYKEENLELVEKGCDNLMAHIKNARRFGIPVVVAINTFPTDTPAEQEIVRKKAVEAGAFDAVIANHWADGGEGAADLAEAVIKACEEPSNFKYLYDLEKSIKDKIEVLAKEMYGADGVEYSAEANRKIKQFTDLGYGDLPICMAKTHLSLSHDPVLKGAPKGFTFPITDIRLSAGAGFLYPLAGDVRTMPGLGTKPAYMSIDIDPDTGKVTGLF</sequence>